<dbReference type="InterPro" id="IPR015424">
    <property type="entry name" value="PyrdxlP-dep_Trfase"/>
</dbReference>
<dbReference type="PIRSF" id="PIRSF005572">
    <property type="entry name" value="NifS"/>
    <property type="match status" value="1"/>
</dbReference>
<reference evidence="10 11" key="1">
    <citation type="submission" date="2017-08" db="EMBL/GenBank/DDBJ databases">
        <title>Fine stratification of microbial communities through a metagenomic profile of the photic zone.</title>
        <authorList>
            <person name="Haro-Moreno J.M."/>
            <person name="Lopez-Perez M."/>
            <person name="De La Torre J."/>
            <person name="Picazo A."/>
            <person name="Camacho A."/>
            <person name="Rodriguez-Valera F."/>
        </authorList>
    </citation>
    <scope>NUCLEOTIDE SEQUENCE [LARGE SCALE GENOMIC DNA]</scope>
    <source>
        <strain evidence="10">MED-G24</strain>
    </source>
</reference>
<evidence type="ECO:0000256" key="8">
    <source>
        <dbReference type="RuleBase" id="RU004506"/>
    </source>
</evidence>
<evidence type="ECO:0000256" key="1">
    <source>
        <dbReference type="ARBA" id="ARBA00001933"/>
    </source>
</evidence>
<dbReference type="InterPro" id="IPR010970">
    <property type="entry name" value="Cys_dSase_SufS"/>
</dbReference>
<dbReference type="Gene3D" id="3.40.640.10">
    <property type="entry name" value="Type I PLP-dependent aspartate aminotransferase-like (Major domain)"/>
    <property type="match status" value="1"/>
</dbReference>
<accession>A0A2A5WRM3</accession>
<keyword evidence="4 8" id="KW-0808">Transferase</keyword>
<dbReference type="CDD" id="cd06453">
    <property type="entry name" value="SufS_like"/>
    <property type="match status" value="1"/>
</dbReference>
<proteinExistence type="inferred from homology"/>
<dbReference type="SUPFAM" id="SSF53383">
    <property type="entry name" value="PLP-dependent transferases"/>
    <property type="match status" value="1"/>
</dbReference>
<dbReference type="GO" id="GO:0030170">
    <property type="term" value="F:pyridoxal phosphate binding"/>
    <property type="evidence" value="ECO:0007669"/>
    <property type="project" value="UniProtKB-UniRule"/>
</dbReference>
<comment type="similarity">
    <text evidence="3 8">Belongs to the class-V pyridoxal-phosphate-dependent aminotransferase family. Csd subfamily.</text>
</comment>
<name>A0A2A5WRM3_9GAMM</name>
<keyword evidence="5 8" id="KW-0663">Pyridoxal phosphate</keyword>
<evidence type="ECO:0000256" key="7">
    <source>
        <dbReference type="RuleBase" id="RU004504"/>
    </source>
</evidence>
<dbReference type="EC" id="2.8.1.7" evidence="8"/>
<evidence type="ECO:0000313" key="11">
    <source>
        <dbReference type="Proteomes" id="UP000219327"/>
    </source>
</evidence>
<sequence>MNAVASTLDISALRDQFPILATEINGHPLTYLDSAATTQKPDAVIDAISDYYRHDNANVHRAAHTLADRATSAFEGARKKVAAFVGSENEKQLVWTRGTTEAINLVAYAWGGRVLQEGDQILVSTLEHHSNIVPWQLVAARCGAEVVPIRITDAGEIDLEELRRLLKGPARMVAVGHVSNALGTVNPVREIAKLAHEAGALVLFDGAQATAHQVVDVRELGCDFYAFSGHKMYGPTGIGALWGREELLAEMPPWQGGGEMIDEVSFDGSTFQQIPYRFEAGTPDIAGAVGLGAAVDFLNGLDRDAIAAHENDILQYAIERGDDFDGLTRYGCASQVSGAFSFVLNGLPSADVGMLLDQQGIALRTGHHCTQPLMSRFEISGTVRASFALYNTREEVDRLFTGLAKVRTMLS</sequence>
<comment type="caution">
    <text evidence="10">The sequence shown here is derived from an EMBL/GenBank/DDBJ whole genome shotgun (WGS) entry which is preliminary data.</text>
</comment>
<dbReference type="Gene3D" id="3.90.1150.10">
    <property type="entry name" value="Aspartate Aminotransferase, domain 1"/>
    <property type="match status" value="1"/>
</dbReference>
<evidence type="ECO:0000256" key="2">
    <source>
        <dbReference type="ARBA" id="ARBA00002824"/>
    </source>
</evidence>
<feature type="domain" description="Aminotransferase class V" evidence="9">
    <location>
        <begin position="30"/>
        <end position="399"/>
    </location>
</feature>
<dbReference type="NCBIfam" id="TIGR01979">
    <property type="entry name" value="sufS"/>
    <property type="match status" value="1"/>
</dbReference>
<evidence type="ECO:0000256" key="5">
    <source>
        <dbReference type="ARBA" id="ARBA00022898"/>
    </source>
</evidence>
<dbReference type="GO" id="GO:0031071">
    <property type="term" value="F:cysteine desulfurase activity"/>
    <property type="evidence" value="ECO:0007669"/>
    <property type="project" value="UniProtKB-UniRule"/>
</dbReference>
<dbReference type="PANTHER" id="PTHR43586:SF8">
    <property type="entry name" value="CYSTEINE DESULFURASE 1, CHLOROPLASTIC"/>
    <property type="match status" value="1"/>
</dbReference>
<dbReference type="PANTHER" id="PTHR43586">
    <property type="entry name" value="CYSTEINE DESULFURASE"/>
    <property type="match status" value="1"/>
</dbReference>
<dbReference type="GO" id="GO:0006534">
    <property type="term" value="P:cysteine metabolic process"/>
    <property type="evidence" value="ECO:0007669"/>
    <property type="project" value="UniProtKB-UniRule"/>
</dbReference>
<dbReference type="Proteomes" id="UP000219327">
    <property type="component" value="Unassembled WGS sequence"/>
</dbReference>
<evidence type="ECO:0000259" key="9">
    <source>
        <dbReference type="Pfam" id="PF00266"/>
    </source>
</evidence>
<dbReference type="InterPro" id="IPR020578">
    <property type="entry name" value="Aminotrans_V_PyrdxlP_BS"/>
</dbReference>
<comment type="function">
    <text evidence="2 8">Catalyzes the removal of elemental sulfur and selenium atoms from L-cysteine, L-cystine, L-selenocysteine, and L-selenocystine to produce L-alanine.</text>
</comment>
<evidence type="ECO:0000256" key="4">
    <source>
        <dbReference type="ARBA" id="ARBA00022679"/>
    </source>
</evidence>
<evidence type="ECO:0000313" key="10">
    <source>
        <dbReference type="EMBL" id="PDH39200.1"/>
    </source>
</evidence>
<dbReference type="AlphaFoldDB" id="A0A2A5WRM3"/>
<evidence type="ECO:0000256" key="3">
    <source>
        <dbReference type="ARBA" id="ARBA00010447"/>
    </source>
</evidence>
<comment type="catalytic activity">
    <reaction evidence="6 8">
        <text>(sulfur carrier)-H + L-cysteine = (sulfur carrier)-SH + L-alanine</text>
        <dbReference type="Rhea" id="RHEA:43892"/>
        <dbReference type="Rhea" id="RHEA-COMP:14737"/>
        <dbReference type="Rhea" id="RHEA-COMP:14739"/>
        <dbReference type="ChEBI" id="CHEBI:29917"/>
        <dbReference type="ChEBI" id="CHEBI:35235"/>
        <dbReference type="ChEBI" id="CHEBI:57972"/>
        <dbReference type="ChEBI" id="CHEBI:64428"/>
        <dbReference type="EC" id="2.8.1.7"/>
    </reaction>
</comment>
<evidence type="ECO:0000256" key="6">
    <source>
        <dbReference type="ARBA" id="ARBA00050776"/>
    </source>
</evidence>
<dbReference type="InterPro" id="IPR015422">
    <property type="entry name" value="PyrdxlP-dep_Trfase_small"/>
</dbReference>
<dbReference type="InterPro" id="IPR016454">
    <property type="entry name" value="Cysteine_dSase"/>
</dbReference>
<organism evidence="10 11">
    <name type="scientific">OM182 bacterium MED-G24</name>
    <dbReference type="NCBI Taxonomy" id="1986255"/>
    <lineage>
        <taxon>Bacteria</taxon>
        <taxon>Pseudomonadati</taxon>
        <taxon>Pseudomonadota</taxon>
        <taxon>Gammaproteobacteria</taxon>
        <taxon>OMG group</taxon>
        <taxon>OM182 clade</taxon>
    </lineage>
</organism>
<protein>
    <recommendedName>
        <fullName evidence="8">Cysteine desulfurase</fullName>
        <ecNumber evidence="8">2.8.1.7</ecNumber>
    </recommendedName>
</protein>
<comment type="cofactor">
    <cofactor evidence="1 7">
        <name>pyridoxal 5'-phosphate</name>
        <dbReference type="ChEBI" id="CHEBI:597326"/>
    </cofactor>
</comment>
<gene>
    <name evidence="10" type="ORF">CNE99_06115</name>
</gene>
<dbReference type="InterPro" id="IPR000192">
    <property type="entry name" value="Aminotrans_V_dom"/>
</dbReference>
<dbReference type="InterPro" id="IPR015421">
    <property type="entry name" value="PyrdxlP-dep_Trfase_major"/>
</dbReference>
<dbReference type="EMBL" id="NTKD01000028">
    <property type="protein sequence ID" value="PDH39200.1"/>
    <property type="molecule type" value="Genomic_DNA"/>
</dbReference>
<dbReference type="Pfam" id="PF00266">
    <property type="entry name" value="Aminotran_5"/>
    <property type="match status" value="1"/>
</dbReference>
<dbReference type="PROSITE" id="PS00595">
    <property type="entry name" value="AA_TRANSFER_CLASS_5"/>
    <property type="match status" value="1"/>
</dbReference>